<dbReference type="Pfam" id="PF05504">
    <property type="entry name" value="Spore_GerAC"/>
    <property type="match status" value="1"/>
</dbReference>
<keyword evidence="12" id="KW-1185">Reference proteome</keyword>
<dbReference type="EMBL" id="CP054706">
    <property type="protein sequence ID" value="QQK81445.1"/>
    <property type="molecule type" value="Genomic_DNA"/>
</dbReference>
<dbReference type="Proteomes" id="UP000595349">
    <property type="component" value="Chromosome"/>
</dbReference>
<evidence type="ECO:0000256" key="1">
    <source>
        <dbReference type="ARBA" id="ARBA00004635"/>
    </source>
</evidence>
<evidence type="ECO:0000259" key="10">
    <source>
        <dbReference type="Pfam" id="PF25198"/>
    </source>
</evidence>
<dbReference type="InterPro" id="IPR008844">
    <property type="entry name" value="Spore_GerAC-like"/>
</dbReference>
<evidence type="ECO:0000313" key="11">
    <source>
        <dbReference type="EMBL" id="QQK81445.1"/>
    </source>
</evidence>
<evidence type="ECO:0000256" key="5">
    <source>
        <dbReference type="ARBA" id="ARBA00023136"/>
    </source>
</evidence>
<keyword evidence="7" id="KW-0449">Lipoprotein</keyword>
<dbReference type="GO" id="GO:0016020">
    <property type="term" value="C:membrane"/>
    <property type="evidence" value="ECO:0007669"/>
    <property type="project" value="UniProtKB-SubCell"/>
</dbReference>
<dbReference type="InterPro" id="IPR057336">
    <property type="entry name" value="GerAC_N"/>
</dbReference>
<evidence type="ECO:0000259" key="9">
    <source>
        <dbReference type="Pfam" id="PF05504"/>
    </source>
</evidence>
<dbReference type="Pfam" id="PF25198">
    <property type="entry name" value="Spore_GerAC_N"/>
    <property type="match status" value="1"/>
</dbReference>
<protein>
    <submittedName>
        <fullName evidence="11">Ger(X)C family spore germination protein</fullName>
    </submittedName>
</protein>
<dbReference type="GO" id="GO:0009847">
    <property type="term" value="P:spore germination"/>
    <property type="evidence" value="ECO:0007669"/>
    <property type="project" value="InterPro"/>
</dbReference>
<feature type="domain" description="Spore germination protein N-terminal" evidence="10">
    <location>
        <begin position="23"/>
        <end position="198"/>
    </location>
</feature>
<dbReference type="InterPro" id="IPR046953">
    <property type="entry name" value="Spore_GerAC-like_C"/>
</dbReference>
<sequence length="390" mass="44680">MRTFMLRFLIIVIFISSLVGCWDLREIEELGFVMGVAMDPGEDDTQITTYQIAVPEALKVESEGGGTQQAYFNVTGSDLTDMQVSREISTKTSRRTNFEHLQVIILNQELAKEGLTSHLLDFFYRDHEMRTRNLIFVSSSEAKSIFEVDVDLEDMPAMSIPILAERQRSVLQMPKELTMGDMADQAIGRRSYLIPLVRVDEENTIKIDGGAIFLGKTNTMIGTLAEEDIEGFNLVVGEAEKGVLEVPFEDRGVFNFEIMNLNPDISYERKQGEDYFQVHIQTEGLLAEDWIDGMEINNQKNLDQLEEAVEQEMQKKVEAIIKKMQEDHQADVFDFLQYVRIKAYDYWNETNEDWDGEGGAFSKANIDVEIDAKIRNYMSNEKLERKDSHS</sequence>
<keyword evidence="4" id="KW-0732">Signal</keyword>
<dbReference type="PROSITE" id="PS51257">
    <property type="entry name" value="PROKAR_LIPOPROTEIN"/>
    <property type="match status" value="1"/>
</dbReference>
<gene>
    <name evidence="11" type="ORF">HUG20_17025</name>
</gene>
<keyword evidence="8" id="KW-0175">Coiled coil</keyword>
<proteinExistence type="inferred from homology"/>
<evidence type="ECO:0000256" key="2">
    <source>
        <dbReference type="ARBA" id="ARBA00007886"/>
    </source>
</evidence>
<feature type="coiled-coil region" evidence="8">
    <location>
        <begin position="291"/>
        <end position="322"/>
    </location>
</feature>
<dbReference type="PANTHER" id="PTHR35789">
    <property type="entry name" value="SPORE GERMINATION PROTEIN B3"/>
    <property type="match status" value="1"/>
</dbReference>
<comment type="subcellular location">
    <subcellularLocation>
        <location evidence="1">Membrane</location>
        <topology evidence="1">Lipid-anchor</topology>
    </subcellularLocation>
</comment>
<feature type="domain" description="Spore germination GerAC-like C-terminal" evidence="9">
    <location>
        <begin position="208"/>
        <end position="376"/>
    </location>
</feature>
<comment type="similarity">
    <text evidence="2">Belongs to the GerABKC lipoprotein family.</text>
</comment>
<dbReference type="Gene3D" id="3.30.300.210">
    <property type="entry name" value="Nutrient germinant receptor protein C, domain 3"/>
    <property type="match status" value="1"/>
</dbReference>
<keyword evidence="3" id="KW-0309">Germination</keyword>
<evidence type="ECO:0000256" key="4">
    <source>
        <dbReference type="ARBA" id="ARBA00022729"/>
    </source>
</evidence>
<dbReference type="Gene3D" id="6.20.190.10">
    <property type="entry name" value="Nutrient germinant receptor protein C, domain 1"/>
    <property type="match status" value="1"/>
</dbReference>
<dbReference type="KEGG" id="scib:HUG20_17025"/>
<dbReference type="AlphaFoldDB" id="A0A7T6ZDU0"/>
<dbReference type="NCBIfam" id="TIGR02887">
    <property type="entry name" value="spore_ger_x_C"/>
    <property type="match status" value="1"/>
</dbReference>
<evidence type="ECO:0000313" key="12">
    <source>
        <dbReference type="Proteomes" id="UP000595349"/>
    </source>
</evidence>
<keyword evidence="6" id="KW-0564">Palmitate</keyword>
<evidence type="ECO:0000256" key="7">
    <source>
        <dbReference type="ARBA" id="ARBA00023288"/>
    </source>
</evidence>
<keyword evidence="5" id="KW-0472">Membrane</keyword>
<evidence type="ECO:0000256" key="3">
    <source>
        <dbReference type="ARBA" id="ARBA00022544"/>
    </source>
</evidence>
<dbReference type="RefSeq" id="WP_200085871.1">
    <property type="nucleotide sequence ID" value="NZ_CP054706.1"/>
</dbReference>
<evidence type="ECO:0000256" key="8">
    <source>
        <dbReference type="SAM" id="Coils"/>
    </source>
</evidence>
<name>A0A7T6ZDU0_9BACI</name>
<organism evidence="11 12">
    <name type="scientific">Salicibibacter cibi</name>
    <dbReference type="NCBI Taxonomy" id="2743001"/>
    <lineage>
        <taxon>Bacteria</taxon>
        <taxon>Bacillati</taxon>
        <taxon>Bacillota</taxon>
        <taxon>Bacilli</taxon>
        <taxon>Bacillales</taxon>
        <taxon>Bacillaceae</taxon>
        <taxon>Salicibibacter</taxon>
    </lineage>
</organism>
<accession>A0A7T6ZDU0</accession>
<reference evidence="11 12" key="1">
    <citation type="submission" date="2020-06" db="EMBL/GenBank/DDBJ databases">
        <title>Genomic analysis of Salicibibacter sp. NKC21-4.</title>
        <authorList>
            <person name="Oh Y.J."/>
        </authorList>
    </citation>
    <scope>NUCLEOTIDE SEQUENCE [LARGE SCALE GENOMIC DNA]</scope>
    <source>
        <strain evidence="11 12">NKC21-4</strain>
    </source>
</reference>
<dbReference type="PANTHER" id="PTHR35789:SF1">
    <property type="entry name" value="SPORE GERMINATION PROTEIN B3"/>
    <property type="match status" value="1"/>
</dbReference>
<evidence type="ECO:0000256" key="6">
    <source>
        <dbReference type="ARBA" id="ARBA00023139"/>
    </source>
</evidence>
<dbReference type="InterPro" id="IPR038501">
    <property type="entry name" value="Spore_GerAC_C_sf"/>
</dbReference>